<dbReference type="Proteomes" id="UP001290462">
    <property type="component" value="Unassembled WGS sequence"/>
</dbReference>
<feature type="domain" description="Mga helix-turn-helix" evidence="1">
    <location>
        <begin position="91"/>
        <end position="174"/>
    </location>
</feature>
<dbReference type="EMBL" id="JAVBVO010000003">
    <property type="protein sequence ID" value="MDZ5758503.1"/>
    <property type="molecule type" value="Genomic_DNA"/>
</dbReference>
<dbReference type="Pfam" id="PF05043">
    <property type="entry name" value="Mga"/>
    <property type="match status" value="1"/>
</dbReference>
<protein>
    <submittedName>
        <fullName evidence="2">Helix-turn-helix domain-containing protein</fullName>
    </submittedName>
</protein>
<evidence type="ECO:0000313" key="2">
    <source>
        <dbReference type="EMBL" id="MDZ5758503.1"/>
    </source>
</evidence>
<gene>
    <name evidence="2" type="ORF">RAK27_07475</name>
</gene>
<evidence type="ECO:0000259" key="1">
    <source>
        <dbReference type="Pfam" id="PF05043"/>
    </source>
</evidence>
<dbReference type="InterPro" id="IPR007737">
    <property type="entry name" value="Mga_HTH"/>
</dbReference>
<sequence>MIKKWEKLFLSKNQNNKLKILLMLIEKSRINMAMLEDTLEITTRIGRNLLEELRVEIANVNNDPLFQLINEDKVYYLGPEFDSKKYTYLYNSIKKRYFNSSASYVVLLFFLEKRKSSIAEVAMELMYSQSYSYKLIDLVNDIFVDAGLTIQLEKYDSGVELVGEEIEIRLFHYCSVIYIYNNLEWPFNYFSRNKVERIQNYVNYHNTKMLSENNQLKRSIIDTIYLQSIHNGKTITAFEKDSVEIYELFEQSFNSVTLSQYIQHNSSLSAAEAKSEIRHLYFFINYVIPEFLSAEEKQKIGSHLFTMEENNIVKLSLATLKLIPEECFFDESTKFIFMYELTTRFIIFKDFKLWQFNQETIKSEFFLKMQKDVYRQVTGIYVDELEGEALHYFVRQIIEIFSPYLLFTYDKSIKVYTEFYHKAPYKLILDNSISFTYNKKSLALVKTVAEADIVISDVYPVGETSSKEYFYFSDIYIKQNWEELNRFLQKKILERGFE</sequence>
<comment type="caution">
    <text evidence="2">The sequence shown here is derived from an EMBL/GenBank/DDBJ whole genome shotgun (WGS) entry which is preliminary data.</text>
</comment>
<reference evidence="2" key="1">
    <citation type="submission" date="2023-08" db="EMBL/GenBank/DDBJ databases">
        <title>Genomic characterization of piscicolin 126 produced by Carnobacterium maltaromaticum CM22 strain isolated from salmon (Salmo salar).</title>
        <authorList>
            <person name="Gonzalez-Gragera E."/>
            <person name="Garcia-Lopez J.D."/>
            <person name="Teso-Perez C."/>
            <person name="Gimenez-Hernandez I."/>
            <person name="Peralta-Sanchez J.M."/>
            <person name="Valdivia E."/>
            <person name="Montalban-Lopez M."/>
            <person name="Martin-Platero A.M."/>
            <person name="Banos A."/>
            <person name="Martinez-Bueno M."/>
        </authorList>
    </citation>
    <scope>NUCLEOTIDE SEQUENCE</scope>
    <source>
        <strain evidence="2">CM22</strain>
    </source>
</reference>
<dbReference type="AlphaFoldDB" id="A0AAW9K896"/>
<accession>A0AAW9K896</accession>
<organism evidence="2 3">
    <name type="scientific">Carnobacterium maltaromaticum</name>
    <name type="common">Carnobacterium piscicola</name>
    <dbReference type="NCBI Taxonomy" id="2751"/>
    <lineage>
        <taxon>Bacteria</taxon>
        <taxon>Bacillati</taxon>
        <taxon>Bacillota</taxon>
        <taxon>Bacilli</taxon>
        <taxon>Lactobacillales</taxon>
        <taxon>Carnobacteriaceae</taxon>
        <taxon>Carnobacterium</taxon>
    </lineage>
</organism>
<dbReference type="RefSeq" id="WP_322808792.1">
    <property type="nucleotide sequence ID" value="NZ_JAVBVO010000003.1"/>
</dbReference>
<evidence type="ECO:0000313" key="3">
    <source>
        <dbReference type="Proteomes" id="UP001290462"/>
    </source>
</evidence>
<name>A0AAW9K896_CARML</name>
<proteinExistence type="predicted"/>